<dbReference type="EC" id="3.4.16.4" evidence="12"/>
<feature type="binding site" evidence="8">
    <location>
        <position position="245"/>
    </location>
    <ligand>
        <name>substrate</name>
    </ligand>
</feature>
<keyword evidence="5" id="KW-0573">Peptidoglycan synthesis</keyword>
<accession>A0A840PBA1</accession>
<keyword evidence="4" id="KW-0133">Cell shape</keyword>
<evidence type="ECO:0000256" key="7">
    <source>
        <dbReference type="PIRSR" id="PIRSR618044-1"/>
    </source>
</evidence>
<keyword evidence="2 10" id="KW-0732">Signal</keyword>
<evidence type="ECO:0000256" key="9">
    <source>
        <dbReference type="RuleBase" id="RU004016"/>
    </source>
</evidence>
<dbReference type="PANTHER" id="PTHR21581">
    <property type="entry name" value="D-ALANYL-D-ALANINE CARBOXYPEPTIDASE"/>
    <property type="match status" value="1"/>
</dbReference>
<feature type="active site" description="Acyl-ester intermediate" evidence="7">
    <location>
        <position position="78"/>
    </location>
</feature>
<evidence type="ECO:0000256" key="2">
    <source>
        <dbReference type="ARBA" id="ARBA00022729"/>
    </source>
</evidence>
<sequence length="298" mass="31478">MRTVCSRLALIPAVVAAFAVSVAFAPPPALASPVRAPERTPERAAAPAVPGRAAYLLDATTGEAVYAKQANRRMPVASLTKVMTAYVVLREADPAEIVRISAADVRHAAVNGATHASLRKGERLTVRDLLYALMLPSGADAAHALATRYGPGTSRFVAKMNATARALGLRSTRYTNADGLPSPGGGGYSTAADQVHLARIALGDSTFRTISAAETHTVPRTAWHRAHTWRNSNKLLGSEGALGVKTGYTRAAGYCLLFAADRGDSLVIGAILGDTSADRRFTTARRLLDWYDTARATL</sequence>
<feature type="signal peptide" evidence="10">
    <location>
        <begin position="1"/>
        <end position="31"/>
    </location>
</feature>
<protein>
    <submittedName>
        <fullName evidence="12">D-alanyl-D-alanine carboxypeptidase (Penicillin-binding protein 5/6)</fullName>
        <ecNumber evidence="12">3.4.16.4</ecNumber>
    </submittedName>
</protein>
<proteinExistence type="inferred from homology"/>
<keyword evidence="6" id="KW-0961">Cell wall biogenesis/degradation</keyword>
<dbReference type="GO" id="GO:0009252">
    <property type="term" value="P:peptidoglycan biosynthetic process"/>
    <property type="evidence" value="ECO:0007669"/>
    <property type="project" value="UniProtKB-KW"/>
</dbReference>
<dbReference type="Pfam" id="PF00768">
    <property type="entry name" value="Peptidase_S11"/>
    <property type="match status" value="1"/>
</dbReference>
<keyword evidence="13" id="KW-1185">Reference proteome</keyword>
<evidence type="ECO:0000313" key="12">
    <source>
        <dbReference type="EMBL" id="MBB5136522.1"/>
    </source>
</evidence>
<evidence type="ECO:0000256" key="8">
    <source>
        <dbReference type="PIRSR" id="PIRSR618044-2"/>
    </source>
</evidence>
<comment type="caution">
    <text evidence="12">The sequence shown here is derived from an EMBL/GenBank/DDBJ whole genome shotgun (WGS) entry which is preliminary data.</text>
</comment>
<evidence type="ECO:0000256" key="4">
    <source>
        <dbReference type="ARBA" id="ARBA00022960"/>
    </source>
</evidence>
<evidence type="ECO:0000259" key="11">
    <source>
        <dbReference type="Pfam" id="PF00768"/>
    </source>
</evidence>
<reference evidence="12 13" key="1">
    <citation type="submission" date="2020-08" db="EMBL/GenBank/DDBJ databases">
        <title>Genomic Encyclopedia of Type Strains, Phase IV (KMG-IV): sequencing the most valuable type-strain genomes for metagenomic binning, comparative biology and taxonomic classification.</title>
        <authorList>
            <person name="Goeker M."/>
        </authorList>
    </citation>
    <scope>NUCLEOTIDE SEQUENCE [LARGE SCALE GENOMIC DNA]</scope>
    <source>
        <strain evidence="12 13">DSM 45615</strain>
    </source>
</reference>
<feature type="active site" evidence="7">
    <location>
        <position position="137"/>
    </location>
</feature>
<dbReference type="GO" id="GO:0009002">
    <property type="term" value="F:serine-type D-Ala-D-Ala carboxypeptidase activity"/>
    <property type="evidence" value="ECO:0007669"/>
    <property type="project" value="UniProtKB-EC"/>
</dbReference>
<evidence type="ECO:0000256" key="1">
    <source>
        <dbReference type="ARBA" id="ARBA00007164"/>
    </source>
</evidence>
<dbReference type="Proteomes" id="UP000578449">
    <property type="component" value="Unassembled WGS sequence"/>
</dbReference>
<dbReference type="InterPro" id="IPR012338">
    <property type="entry name" value="Beta-lactam/transpept-like"/>
</dbReference>
<evidence type="ECO:0000256" key="6">
    <source>
        <dbReference type="ARBA" id="ARBA00023316"/>
    </source>
</evidence>
<evidence type="ECO:0000256" key="5">
    <source>
        <dbReference type="ARBA" id="ARBA00022984"/>
    </source>
</evidence>
<feature type="domain" description="Peptidase S11 D-alanyl-D-alanine carboxypeptidase A N-terminal" evidence="11">
    <location>
        <begin position="43"/>
        <end position="275"/>
    </location>
</feature>
<keyword evidence="12" id="KW-0121">Carboxypeptidase</keyword>
<keyword evidence="3 12" id="KW-0378">Hydrolase</keyword>
<feature type="active site" description="Proton acceptor" evidence="7">
    <location>
        <position position="81"/>
    </location>
</feature>
<organism evidence="12 13">
    <name type="scientific">Thermocatellispora tengchongensis</name>
    <dbReference type="NCBI Taxonomy" id="1073253"/>
    <lineage>
        <taxon>Bacteria</taxon>
        <taxon>Bacillati</taxon>
        <taxon>Actinomycetota</taxon>
        <taxon>Actinomycetes</taxon>
        <taxon>Streptosporangiales</taxon>
        <taxon>Streptosporangiaceae</taxon>
        <taxon>Thermocatellispora</taxon>
    </lineage>
</organism>
<dbReference type="GO" id="GO:0008360">
    <property type="term" value="P:regulation of cell shape"/>
    <property type="evidence" value="ECO:0007669"/>
    <property type="project" value="UniProtKB-KW"/>
</dbReference>
<dbReference type="GO" id="GO:0071555">
    <property type="term" value="P:cell wall organization"/>
    <property type="evidence" value="ECO:0007669"/>
    <property type="project" value="UniProtKB-KW"/>
</dbReference>
<gene>
    <name evidence="12" type="ORF">HNP84_006269</name>
</gene>
<feature type="chain" id="PRO_5032896285" evidence="10">
    <location>
        <begin position="32"/>
        <end position="298"/>
    </location>
</feature>
<dbReference type="InterPro" id="IPR001967">
    <property type="entry name" value="Peptidase_S11_N"/>
</dbReference>
<dbReference type="AlphaFoldDB" id="A0A840PBA1"/>
<evidence type="ECO:0000256" key="3">
    <source>
        <dbReference type="ARBA" id="ARBA00022801"/>
    </source>
</evidence>
<dbReference type="EMBL" id="JACHGN010000014">
    <property type="protein sequence ID" value="MBB5136522.1"/>
    <property type="molecule type" value="Genomic_DNA"/>
</dbReference>
<dbReference type="InterPro" id="IPR018044">
    <property type="entry name" value="Peptidase_S11"/>
</dbReference>
<dbReference type="SUPFAM" id="SSF56601">
    <property type="entry name" value="beta-lactamase/transpeptidase-like"/>
    <property type="match status" value="1"/>
</dbReference>
<name>A0A840PBA1_9ACTN</name>
<evidence type="ECO:0000313" key="13">
    <source>
        <dbReference type="Proteomes" id="UP000578449"/>
    </source>
</evidence>
<dbReference type="PRINTS" id="PR00725">
    <property type="entry name" value="DADACBPTASE1"/>
</dbReference>
<dbReference type="GO" id="GO:0006508">
    <property type="term" value="P:proteolysis"/>
    <property type="evidence" value="ECO:0007669"/>
    <property type="project" value="InterPro"/>
</dbReference>
<dbReference type="PANTHER" id="PTHR21581:SF33">
    <property type="entry name" value="D-ALANYL-D-ALANINE CARBOXYPEPTIDASE DACB"/>
    <property type="match status" value="1"/>
</dbReference>
<keyword evidence="12" id="KW-0645">Protease</keyword>
<comment type="similarity">
    <text evidence="1 9">Belongs to the peptidase S11 family.</text>
</comment>
<evidence type="ECO:0000256" key="10">
    <source>
        <dbReference type="SAM" id="SignalP"/>
    </source>
</evidence>
<dbReference type="Gene3D" id="3.40.710.10">
    <property type="entry name" value="DD-peptidase/beta-lactamase superfamily"/>
    <property type="match status" value="1"/>
</dbReference>
<dbReference type="RefSeq" id="WP_246518928.1">
    <property type="nucleotide sequence ID" value="NZ_BAABIX010000011.1"/>
</dbReference>